<dbReference type="GO" id="GO:0008270">
    <property type="term" value="F:zinc ion binding"/>
    <property type="evidence" value="ECO:0007669"/>
    <property type="project" value="UniProtKB-KW"/>
</dbReference>
<evidence type="ECO:0000256" key="5">
    <source>
        <dbReference type="ARBA" id="ARBA00023015"/>
    </source>
</evidence>
<dbReference type="FunFam" id="4.10.1100.10:FF:000001">
    <property type="entry name" value="Squamosa promoter-binding-like protein 14"/>
    <property type="match status" value="1"/>
</dbReference>
<comment type="subcellular location">
    <subcellularLocation>
        <location evidence="1">Nucleus</location>
    </subcellularLocation>
</comment>
<feature type="domain" description="SBP-type" evidence="11">
    <location>
        <begin position="210"/>
        <end position="287"/>
    </location>
</feature>
<accession>A0A453N9F7</accession>
<proteinExistence type="predicted"/>
<reference evidence="12" key="4">
    <citation type="submission" date="2019-03" db="UniProtKB">
        <authorList>
            <consortium name="EnsemblPlants"/>
        </authorList>
    </citation>
    <scope>IDENTIFICATION</scope>
</reference>
<dbReference type="AlphaFoldDB" id="A0A453N9F7"/>
<evidence type="ECO:0000256" key="2">
    <source>
        <dbReference type="ARBA" id="ARBA00022723"/>
    </source>
</evidence>
<feature type="compositionally biased region" description="Basic and acidic residues" evidence="10">
    <location>
        <begin position="490"/>
        <end position="501"/>
    </location>
</feature>
<dbReference type="SUPFAM" id="SSF103612">
    <property type="entry name" value="SBT domain"/>
    <property type="match status" value="1"/>
</dbReference>
<keyword evidence="2" id="KW-0479">Metal-binding</keyword>
<evidence type="ECO:0000256" key="8">
    <source>
        <dbReference type="ARBA" id="ARBA00023242"/>
    </source>
</evidence>
<name>A0A453N9F7_AEGTS</name>
<keyword evidence="8" id="KW-0539">Nucleus</keyword>
<dbReference type="Gramene" id="AET6Gv20284700.4">
    <property type="protein sequence ID" value="AET6Gv20284700.4"/>
    <property type="gene ID" value="AET6Gv20284700"/>
</dbReference>
<dbReference type="GO" id="GO:0005634">
    <property type="term" value="C:nucleus"/>
    <property type="evidence" value="ECO:0007669"/>
    <property type="project" value="UniProtKB-SubCell"/>
</dbReference>
<keyword evidence="13" id="KW-1185">Reference proteome</keyword>
<dbReference type="Pfam" id="PF03110">
    <property type="entry name" value="SBP"/>
    <property type="match status" value="1"/>
</dbReference>
<evidence type="ECO:0000313" key="12">
    <source>
        <dbReference type="EnsemblPlants" id="AET6Gv20284700.4"/>
    </source>
</evidence>
<reference evidence="12" key="5">
    <citation type="journal article" date="2021" name="G3 (Bethesda)">
        <title>Aegilops tauschii genome assembly Aet v5.0 features greater sequence contiguity and improved annotation.</title>
        <authorList>
            <person name="Wang L."/>
            <person name="Zhu T."/>
            <person name="Rodriguez J.C."/>
            <person name="Deal K.R."/>
            <person name="Dubcovsky J."/>
            <person name="McGuire P.E."/>
            <person name="Lux T."/>
            <person name="Spannagl M."/>
            <person name="Mayer K.F.X."/>
            <person name="Baldrich P."/>
            <person name="Meyers B.C."/>
            <person name="Huo N."/>
            <person name="Gu Y.Q."/>
            <person name="Zhou H."/>
            <person name="Devos K.M."/>
            <person name="Bennetzen J.L."/>
            <person name="Unver T."/>
            <person name="Budak H."/>
            <person name="Gulick P.J."/>
            <person name="Galiba G."/>
            <person name="Kalapos B."/>
            <person name="Nelson D.R."/>
            <person name="Li P."/>
            <person name="You F.M."/>
            <person name="Luo M.C."/>
            <person name="Dvorak J."/>
        </authorList>
    </citation>
    <scope>NUCLEOTIDE SEQUENCE [LARGE SCALE GENOMIC DNA]</scope>
    <source>
        <strain evidence="12">cv. AL8/78</strain>
    </source>
</reference>
<evidence type="ECO:0000256" key="7">
    <source>
        <dbReference type="ARBA" id="ARBA00023163"/>
    </source>
</evidence>
<dbReference type="Proteomes" id="UP000015105">
    <property type="component" value="Chromosome 6D"/>
</dbReference>
<reference evidence="12" key="3">
    <citation type="journal article" date="2017" name="Nature">
        <title>Genome sequence of the progenitor of the wheat D genome Aegilops tauschii.</title>
        <authorList>
            <person name="Luo M.C."/>
            <person name="Gu Y.Q."/>
            <person name="Puiu D."/>
            <person name="Wang H."/>
            <person name="Twardziok S.O."/>
            <person name="Deal K.R."/>
            <person name="Huo N."/>
            <person name="Zhu T."/>
            <person name="Wang L."/>
            <person name="Wang Y."/>
            <person name="McGuire P.E."/>
            <person name="Liu S."/>
            <person name="Long H."/>
            <person name="Ramasamy R.K."/>
            <person name="Rodriguez J.C."/>
            <person name="Van S.L."/>
            <person name="Yuan L."/>
            <person name="Wang Z."/>
            <person name="Xia Z."/>
            <person name="Xiao L."/>
            <person name="Anderson O.D."/>
            <person name="Ouyang S."/>
            <person name="Liang Y."/>
            <person name="Zimin A.V."/>
            <person name="Pertea G."/>
            <person name="Qi P."/>
            <person name="Bennetzen J.L."/>
            <person name="Dai X."/>
            <person name="Dawson M.W."/>
            <person name="Muller H.G."/>
            <person name="Kugler K."/>
            <person name="Rivarola-Duarte L."/>
            <person name="Spannagl M."/>
            <person name="Mayer K.F.X."/>
            <person name="Lu F.H."/>
            <person name="Bevan M.W."/>
            <person name="Leroy P."/>
            <person name="Li P."/>
            <person name="You F.M."/>
            <person name="Sun Q."/>
            <person name="Liu Z."/>
            <person name="Lyons E."/>
            <person name="Wicker T."/>
            <person name="Salzberg S.L."/>
            <person name="Devos K.M."/>
            <person name="Dvorak J."/>
        </authorList>
    </citation>
    <scope>NUCLEOTIDE SEQUENCE [LARGE SCALE GENOMIC DNA]</scope>
    <source>
        <strain evidence="12">cv. AL8/78</strain>
    </source>
</reference>
<dbReference type="STRING" id="200361.A0A453N9F7"/>
<feature type="region of interest" description="Disordered" evidence="10">
    <location>
        <begin position="77"/>
        <end position="153"/>
    </location>
</feature>
<dbReference type="GO" id="GO:0003677">
    <property type="term" value="F:DNA binding"/>
    <property type="evidence" value="ECO:0007669"/>
    <property type="project" value="UniProtKB-KW"/>
</dbReference>
<keyword evidence="3 9" id="KW-0863">Zinc-finger</keyword>
<dbReference type="PROSITE" id="PS51141">
    <property type="entry name" value="ZF_SBP"/>
    <property type="match status" value="1"/>
</dbReference>
<keyword evidence="6" id="KW-0238">DNA-binding</keyword>
<evidence type="ECO:0000259" key="11">
    <source>
        <dbReference type="PROSITE" id="PS51141"/>
    </source>
</evidence>
<feature type="compositionally biased region" description="Basic and acidic residues" evidence="10">
    <location>
        <begin position="125"/>
        <end position="141"/>
    </location>
</feature>
<dbReference type="InterPro" id="IPR044817">
    <property type="entry name" value="SBP-like"/>
</dbReference>
<feature type="region of interest" description="Disordered" evidence="10">
    <location>
        <begin position="181"/>
        <end position="208"/>
    </location>
</feature>
<feature type="compositionally biased region" description="Low complexity" evidence="10">
    <location>
        <begin position="86"/>
        <end position="109"/>
    </location>
</feature>
<keyword evidence="4" id="KW-0862">Zinc</keyword>
<keyword evidence="7" id="KW-0804">Transcription</keyword>
<dbReference type="EnsemblPlants" id="AET6Gv20284700.4">
    <property type="protein sequence ID" value="AET6Gv20284700.4"/>
    <property type="gene ID" value="AET6Gv20284700"/>
</dbReference>
<protein>
    <recommendedName>
        <fullName evidence="11">SBP-type domain-containing protein</fullName>
    </recommendedName>
</protein>
<evidence type="ECO:0000313" key="13">
    <source>
        <dbReference type="Proteomes" id="UP000015105"/>
    </source>
</evidence>
<dbReference type="PANTHER" id="PTHR31251:SF74">
    <property type="entry name" value="SQUAMOSA PROMOTER-BINDING-LIKE PROTEIN 2"/>
    <property type="match status" value="1"/>
</dbReference>
<evidence type="ECO:0000256" key="10">
    <source>
        <dbReference type="SAM" id="MobiDB-lite"/>
    </source>
</evidence>
<sequence>RGANNAALSGSSFDVRVGAAAPEISGSGMGSFGMEWNQRSSVLWDWENFPPIGENPKNAMQADPRFAAVAATMGNEPLHSSGGSGTFSSSSEMGYGSSKSSMSASIDSSNRAGNNMEFRFAPVKNPDRNTSKNTELGKVDNTRTGTSPSPVVAVSSGEPVIGLKLGKRTYFEDVCGGQNVKSSPSGAASAPNKSPALGKKAKAEQQKPHNSYCQVEGCKVDLSSVKDYHRKHRVCELHSKAPKVVVAGLERRFCQQCSRFHALAEFDQKKRSCRRRLNDHNSRRRKPQPEAISFSSSRMSTMFYDARQQPNFLFGQAPYVQMRSCGSSSWDDPGGFKVTHTKAPWLKPTTAAGVHGIHLSSQQMSDNIMPHGAHHGFDGFMAFKGTCTKFPNQGVQASAVASDSSGAPDLQHALSLLSSNPVGAANLQPSPQMHSGVAAIAGAPNPAMHALGSSTGLWLDGSQPLDDHPRFQVFERLGDHDSELQLPKPSYDHASHFDRMH</sequence>
<evidence type="ECO:0000256" key="9">
    <source>
        <dbReference type="PROSITE-ProRule" id="PRU00470"/>
    </source>
</evidence>
<dbReference type="Gene3D" id="4.10.1100.10">
    <property type="entry name" value="Transcription factor, SBP-box domain"/>
    <property type="match status" value="1"/>
</dbReference>
<feature type="region of interest" description="Disordered" evidence="10">
    <location>
        <begin position="478"/>
        <end position="501"/>
    </location>
</feature>
<evidence type="ECO:0000256" key="4">
    <source>
        <dbReference type="ARBA" id="ARBA00022833"/>
    </source>
</evidence>
<dbReference type="InterPro" id="IPR004333">
    <property type="entry name" value="SBP_dom"/>
</dbReference>
<keyword evidence="5" id="KW-0805">Transcription regulation</keyword>
<organism evidence="12 13">
    <name type="scientific">Aegilops tauschii subsp. strangulata</name>
    <name type="common">Goatgrass</name>
    <dbReference type="NCBI Taxonomy" id="200361"/>
    <lineage>
        <taxon>Eukaryota</taxon>
        <taxon>Viridiplantae</taxon>
        <taxon>Streptophyta</taxon>
        <taxon>Embryophyta</taxon>
        <taxon>Tracheophyta</taxon>
        <taxon>Spermatophyta</taxon>
        <taxon>Magnoliopsida</taxon>
        <taxon>Liliopsida</taxon>
        <taxon>Poales</taxon>
        <taxon>Poaceae</taxon>
        <taxon>BOP clade</taxon>
        <taxon>Pooideae</taxon>
        <taxon>Triticodae</taxon>
        <taxon>Triticeae</taxon>
        <taxon>Triticinae</taxon>
        <taxon>Aegilops</taxon>
    </lineage>
</organism>
<reference evidence="13" key="2">
    <citation type="journal article" date="2017" name="Nat. Plants">
        <title>The Aegilops tauschii genome reveals multiple impacts of transposons.</title>
        <authorList>
            <person name="Zhao G."/>
            <person name="Zou C."/>
            <person name="Li K."/>
            <person name="Wang K."/>
            <person name="Li T."/>
            <person name="Gao L."/>
            <person name="Zhang X."/>
            <person name="Wang H."/>
            <person name="Yang Z."/>
            <person name="Liu X."/>
            <person name="Jiang W."/>
            <person name="Mao L."/>
            <person name="Kong X."/>
            <person name="Jiao Y."/>
            <person name="Jia J."/>
        </authorList>
    </citation>
    <scope>NUCLEOTIDE SEQUENCE [LARGE SCALE GENOMIC DNA]</scope>
    <source>
        <strain evidence="13">cv. AL8/78</strain>
    </source>
</reference>
<reference evidence="13" key="1">
    <citation type="journal article" date="2014" name="Science">
        <title>Ancient hybridizations among the ancestral genomes of bread wheat.</title>
        <authorList>
            <consortium name="International Wheat Genome Sequencing Consortium,"/>
            <person name="Marcussen T."/>
            <person name="Sandve S.R."/>
            <person name="Heier L."/>
            <person name="Spannagl M."/>
            <person name="Pfeifer M."/>
            <person name="Jakobsen K.S."/>
            <person name="Wulff B.B."/>
            <person name="Steuernagel B."/>
            <person name="Mayer K.F."/>
            <person name="Olsen O.A."/>
        </authorList>
    </citation>
    <scope>NUCLEOTIDE SEQUENCE [LARGE SCALE GENOMIC DNA]</scope>
    <source>
        <strain evidence="13">cv. AL8/78</strain>
    </source>
</reference>
<evidence type="ECO:0000256" key="1">
    <source>
        <dbReference type="ARBA" id="ARBA00004123"/>
    </source>
</evidence>
<dbReference type="InterPro" id="IPR036893">
    <property type="entry name" value="SBP_sf"/>
</dbReference>
<dbReference type="PANTHER" id="PTHR31251">
    <property type="entry name" value="SQUAMOSA PROMOTER-BINDING-LIKE PROTEIN 4"/>
    <property type="match status" value="1"/>
</dbReference>
<evidence type="ECO:0000256" key="6">
    <source>
        <dbReference type="ARBA" id="ARBA00023125"/>
    </source>
</evidence>
<evidence type="ECO:0000256" key="3">
    <source>
        <dbReference type="ARBA" id="ARBA00022771"/>
    </source>
</evidence>